<evidence type="ECO:0000313" key="5">
    <source>
        <dbReference type="EMBL" id="MDG5481956.1"/>
    </source>
</evidence>
<evidence type="ECO:0000256" key="3">
    <source>
        <dbReference type="ARBA" id="ARBA00023033"/>
    </source>
</evidence>
<name>A0ABT6GKQ4_MYCGU</name>
<comment type="catalytic activity">
    <reaction evidence="4">
        <text>propane + NADH + O2 + H(+) = propan-2-ol + NAD(+) + H2O</text>
        <dbReference type="Rhea" id="RHEA:49992"/>
        <dbReference type="ChEBI" id="CHEBI:15377"/>
        <dbReference type="ChEBI" id="CHEBI:15378"/>
        <dbReference type="ChEBI" id="CHEBI:15379"/>
        <dbReference type="ChEBI" id="CHEBI:17824"/>
        <dbReference type="ChEBI" id="CHEBI:32879"/>
        <dbReference type="ChEBI" id="CHEBI:57540"/>
        <dbReference type="ChEBI" id="CHEBI:57945"/>
        <dbReference type="EC" id="1.14.13.227"/>
    </reaction>
</comment>
<evidence type="ECO:0000256" key="4">
    <source>
        <dbReference type="ARBA" id="ARBA00048941"/>
    </source>
</evidence>
<protein>
    <recommendedName>
        <fullName evidence="1">propane 2-monooxygenase</fullName>
        <ecNumber evidence="1">1.14.13.227</ecNumber>
    </recommendedName>
</protein>
<dbReference type="EMBL" id="JAKZMO010000003">
    <property type="protein sequence ID" value="MDG5481956.1"/>
    <property type="molecule type" value="Genomic_DNA"/>
</dbReference>
<comment type="caution">
    <text evidence="5">The sequence shown here is derived from an EMBL/GenBank/DDBJ whole genome shotgun (WGS) entry which is preliminary data.</text>
</comment>
<dbReference type="SUPFAM" id="SSF47240">
    <property type="entry name" value="Ferritin-like"/>
    <property type="match status" value="1"/>
</dbReference>
<keyword evidence="2" id="KW-0560">Oxidoreductase</keyword>
<reference evidence="5" key="1">
    <citation type="journal article" date="2023" name="Environ. Microbiol.">
        <title>The 2-methylpropene degradation pathway in Mycobacteriaceae family strains.</title>
        <authorList>
            <person name="Helbich S."/>
            <person name="Barrantes I."/>
            <person name="Dos Anjos Borges L.G."/>
            <person name="Pieper D.H."/>
            <person name="Vainshtein Y."/>
            <person name="Sohn K."/>
            <person name="Engesser K.H."/>
        </authorList>
    </citation>
    <scope>NUCLEOTIDE SEQUENCE</scope>
    <source>
        <strain evidence="5">IBE100</strain>
    </source>
</reference>
<dbReference type="InterPro" id="IPR009078">
    <property type="entry name" value="Ferritin-like_SF"/>
</dbReference>
<dbReference type="Proteomes" id="UP001154266">
    <property type="component" value="Unassembled WGS sequence"/>
</dbReference>
<keyword evidence="6" id="KW-1185">Reference proteome</keyword>
<evidence type="ECO:0000256" key="2">
    <source>
        <dbReference type="ARBA" id="ARBA00023002"/>
    </source>
</evidence>
<keyword evidence="3 5" id="KW-0503">Monooxygenase</keyword>
<gene>
    <name evidence="5" type="primary">isoA</name>
    <name evidence="5" type="ORF">MNO81_04000</name>
</gene>
<dbReference type="InterPro" id="IPR012348">
    <property type="entry name" value="RNR-like"/>
</dbReference>
<dbReference type="InterPro" id="IPR003430">
    <property type="entry name" value="Phenol_Hydrox"/>
</dbReference>
<organism evidence="5 6">
    <name type="scientific">Mycolicibacterium gadium</name>
    <name type="common">Mycobacterium gadium</name>
    <dbReference type="NCBI Taxonomy" id="1794"/>
    <lineage>
        <taxon>Bacteria</taxon>
        <taxon>Bacillati</taxon>
        <taxon>Actinomycetota</taxon>
        <taxon>Actinomycetes</taxon>
        <taxon>Mycobacteriales</taxon>
        <taxon>Mycobacteriaceae</taxon>
        <taxon>Mycolicibacterium</taxon>
    </lineage>
</organism>
<dbReference type="EC" id="1.14.13.227" evidence="1"/>
<accession>A0ABT6GKQ4</accession>
<proteinExistence type="predicted"/>
<sequence length="505" mass="58063">MLLNRDDWYDTSRDLDWDMTYVDKGTAFPDGWTGSGDIPKEAWAKWDEPFRVSYRDYVRIQREKEAGVKAVSNALVRAGIYEKLDPAHVAASHLHMGGTCMVEQMAVTMQSRFCRFAPSPAWRNLGVFGMLDETRHAQLDLRFSHDLLKADPRFDWAQKAFHTNEWGILAVKNFFDDAMLNADCVEASLVTSLTVEHGFTNLQFVALAADAMAAGDINWSNLLSSIQTDEARHAQQGFPTLAILMEHDPARAQRSIDVAFWRATRLFQTLTGPAMDYYTPLDQRRHSFKEFMLEWIVNHHERILDDYGLKKPWYWDQFMRALETGHHAMHLGTWYWRPTLFWKPNAGVSKDEREWLNEKYPTWEQDFGFMWDEIIANINSGKMELTLPETLPALCSLTQLPLGAGMGPHECGENSLMYKDRLYHFDSAISKWCFEQDPERYAGHQNIIDRFIAGEIQPPDLSGGLAYMSITPDVMGDDVYDYEWAKDYLPSNGNGKHSVAETVLQ</sequence>
<evidence type="ECO:0000313" key="6">
    <source>
        <dbReference type="Proteomes" id="UP001154266"/>
    </source>
</evidence>
<dbReference type="GO" id="GO:0004497">
    <property type="term" value="F:monooxygenase activity"/>
    <property type="evidence" value="ECO:0007669"/>
    <property type="project" value="UniProtKB-KW"/>
</dbReference>
<dbReference type="RefSeq" id="WP_278219883.1">
    <property type="nucleotide sequence ID" value="NZ_JAKZMO010000003.1"/>
</dbReference>
<dbReference type="Pfam" id="PF02332">
    <property type="entry name" value="Phenol_Hydrox"/>
    <property type="match status" value="1"/>
</dbReference>
<dbReference type="Gene3D" id="1.10.620.20">
    <property type="entry name" value="Ribonucleotide Reductase, subunit A"/>
    <property type="match status" value="1"/>
</dbReference>
<evidence type="ECO:0000256" key="1">
    <source>
        <dbReference type="ARBA" id="ARBA00012710"/>
    </source>
</evidence>